<protein>
    <submittedName>
        <fullName evidence="1">Uncharacterized protein</fullName>
    </submittedName>
</protein>
<dbReference type="Gramene" id="LPERR08G03140.1">
    <property type="protein sequence ID" value="LPERR08G03140.1"/>
    <property type="gene ID" value="LPERR08G03140"/>
</dbReference>
<reference evidence="1 2" key="1">
    <citation type="submission" date="2012-08" db="EMBL/GenBank/DDBJ databases">
        <title>Oryza genome evolution.</title>
        <authorList>
            <person name="Wing R.A."/>
        </authorList>
    </citation>
    <scope>NUCLEOTIDE SEQUENCE</scope>
</reference>
<reference evidence="1" key="3">
    <citation type="submission" date="2015-04" db="UniProtKB">
        <authorList>
            <consortium name="EnsemblPlants"/>
        </authorList>
    </citation>
    <scope>IDENTIFICATION</scope>
</reference>
<dbReference type="AlphaFoldDB" id="A0A0D9X4G5"/>
<dbReference type="Proteomes" id="UP000032180">
    <property type="component" value="Chromosome 8"/>
</dbReference>
<dbReference type="HOGENOM" id="CLU_2852944_0_0_1"/>
<evidence type="ECO:0000313" key="2">
    <source>
        <dbReference type="Proteomes" id="UP000032180"/>
    </source>
</evidence>
<organism evidence="1 2">
    <name type="scientific">Leersia perrieri</name>
    <dbReference type="NCBI Taxonomy" id="77586"/>
    <lineage>
        <taxon>Eukaryota</taxon>
        <taxon>Viridiplantae</taxon>
        <taxon>Streptophyta</taxon>
        <taxon>Embryophyta</taxon>
        <taxon>Tracheophyta</taxon>
        <taxon>Spermatophyta</taxon>
        <taxon>Magnoliopsida</taxon>
        <taxon>Liliopsida</taxon>
        <taxon>Poales</taxon>
        <taxon>Poaceae</taxon>
        <taxon>BOP clade</taxon>
        <taxon>Oryzoideae</taxon>
        <taxon>Oryzeae</taxon>
        <taxon>Oryzinae</taxon>
        <taxon>Leersia</taxon>
    </lineage>
</organism>
<dbReference type="EnsemblPlants" id="LPERR08G03140.1">
    <property type="protein sequence ID" value="LPERR08G03140.1"/>
    <property type="gene ID" value="LPERR08G03140"/>
</dbReference>
<sequence length="65" mass="7620">MTAIDRSINESCKNTWSGHSYREIHSNLDLFGCYTTGCCSWRRILFCNKVVVTVRGKMWSLEHYN</sequence>
<evidence type="ECO:0000313" key="1">
    <source>
        <dbReference type="EnsemblPlants" id="LPERR08G03140.1"/>
    </source>
</evidence>
<proteinExistence type="predicted"/>
<reference evidence="2" key="2">
    <citation type="submission" date="2013-12" db="EMBL/GenBank/DDBJ databases">
        <authorList>
            <person name="Yu Y."/>
            <person name="Lee S."/>
            <person name="de Baynast K."/>
            <person name="Wissotski M."/>
            <person name="Liu L."/>
            <person name="Talag J."/>
            <person name="Goicoechea J."/>
            <person name="Angelova A."/>
            <person name="Jetty R."/>
            <person name="Kudrna D."/>
            <person name="Golser W."/>
            <person name="Rivera L."/>
            <person name="Zhang J."/>
            <person name="Wing R."/>
        </authorList>
    </citation>
    <scope>NUCLEOTIDE SEQUENCE</scope>
</reference>
<accession>A0A0D9X4G5</accession>
<name>A0A0D9X4G5_9ORYZ</name>
<keyword evidence="2" id="KW-1185">Reference proteome</keyword>